<dbReference type="FunFam" id="1.20.1070.10:FF:000391">
    <property type="entry name" value="Parapinopsin b"/>
    <property type="match status" value="1"/>
</dbReference>
<dbReference type="GO" id="GO:0009881">
    <property type="term" value="F:photoreceptor activity"/>
    <property type="evidence" value="ECO:0007669"/>
    <property type="project" value="UniProtKB-KW"/>
</dbReference>
<proteinExistence type="inferred from homology"/>
<keyword evidence="6 13" id="KW-1133">Transmembrane helix</keyword>
<feature type="transmembrane region" description="Helical" evidence="13">
    <location>
        <begin position="195"/>
        <end position="224"/>
    </location>
</feature>
<evidence type="ECO:0000256" key="7">
    <source>
        <dbReference type="ARBA" id="ARBA00022991"/>
    </source>
</evidence>
<dbReference type="InterPro" id="IPR001760">
    <property type="entry name" value="Opsin"/>
</dbReference>
<protein>
    <submittedName>
        <fullName evidence="15">Parapinopsin a</fullName>
    </submittedName>
</protein>
<evidence type="ECO:0000313" key="15">
    <source>
        <dbReference type="Ensembl" id="ENSECRP00000030996.1"/>
    </source>
</evidence>
<dbReference type="InterPro" id="IPR017452">
    <property type="entry name" value="GPCR_Rhodpsn_7TM"/>
</dbReference>
<evidence type="ECO:0000256" key="11">
    <source>
        <dbReference type="ARBA" id="ARBA00023170"/>
    </source>
</evidence>
<evidence type="ECO:0000256" key="8">
    <source>
        <dbReference type="ARBA" id="ARBA00023040"/>
    </source>
</evidence>
<keyword evidence="10" id="KW-1015">Disulfide bond</keyword>
<dbReference type="PROSITE" id="PS00238">
    <property type="entry name" value="OPSIN"/>
    <property type="match status" value="1"/>
</dbReference>
<dbReference type="InterPro" id="IPR000276">
    <property type="entry name" value="GPCR_Rhodpsn"/>
</dbReference>
<dbReference type="PRINTS" id="PR00237">
    <property type="entry name" value="GPCRRHODOPSN"/>
</dbReference>
<comment type="subcellular location">
    <subcellularLocation>
        <location evidence="1 13">Membrane</location>
        <topology evidence="1 13">Multi-pass membrane protein</topology>
    </subcellularLocation>
</comment>
<dbReference type="GO" id="GO:0007602">
    <property type="term" value="P:phototransduction"/>
    <property type="evidence" value="ECO:0007669"/>
    <property type="project" value="UniProtKB-KW"/>
</dbReference>
<reference evidence="15" key="1">
    <citation type="submission" date="2021-06" db="EMBL/GenBank/DDBJ databases">
        <authorList>
            <consortium name="Wellcome Sanger Institute Data Sharing"/>
        </authorList>
    </citation>
    <scope>NUCLEOTIDE SEQUENCE [LARGE SCALE GENOMIC DNA]</scope>
</reference>
<feature type="transmembrane region" description="Helical" evidence="13">
    <location>
        <begin position="148"/>
        <end position="166"/>
    </location>
</feature>
<dbReference type="PANTHER" id="PTHR24240">
    <property type="entry name" value="OPSIN"/>
    <property type="match status" value="1"/>
</dbReference>
<keyword evidence="12 13" id="KW-0807">Transducer</keyword>
<evidence type="ECO:0000256" key="6">
    <source>
        <dbReference type="ARBA" id="ARBA00022989"/>
    </source>
</evidence>
<dbReference type="AlphaFoldDB" id="A0A8C4TFP2"/>
<dbReference type="GeneTree" id="ENSGT01030000234549"/>
<dbReference type="PROSITE" id="PS00237">
    <property type="entry name" value="G_PROTEIN_RECEP_F1_1"/>
    <property type="match status" value="1"/>
</dbReference>
<dbReference type="Proteomes" id="UP000694620">
    <property type="component" value="Chromosome 18"/>
</dbReference>
<evidence type="ECO:0000256" key="12">
    <source>
        <dbReference type="ARBA" id="ARBA00023224"/>
    </source>
</evidence>
<gene>
    <name evidence="15" type="primary">parapinopsina</name>
</gene>
<evidence type="ECO:0000256" key="13">
    <source>
        <dbReference type="RuleBase" id="RU004951"/>
    </source>
</evidence>
<dbReference type="InterPro" id="IPR027430">
    <property type="entry name" value="Retinal_BS"/>
</dbReference>
<accession>A0A8C4TFP2</accession>
<keyword evidence="4 13" id="KW-0812">Transmembrane</keyword>
<evidence type="ECO:0000256" key="2">
    <source>
        <dbReference type="ARBA" id="ARBA00022543"/>
    </source>
</evidence>
<feature type="transmembrane region" description="Helical" evidence="13">
    <location>
        <begin position="71"/>
        <end position="93"/>
    </location>
</feature>
<evidence type="ECO:0000313" key="16">
    <source>
        <dbReference type="Proteomes" id="UP000694620"/>
    </source>
</evidence>
<dbReference type="GO" id="GO:0004930">
    <property type="term" value="F:G protein-coupled receptor activity"/>
    <property type="evidence" value="ECO:0007669"/>
    <property type="project" value="UniProtKB-KW"/>
</dbReference>
<evidence type="ECO:0000256" key="3">
    <source>
        <dbReference type="ARBA" id="ARBA00022606"/>
    </source>
</evidence>
<reference evidence="15" key="3">
    <citation type="submission" date="2025-09" db="UniProtKB">
        <authorList>
            <consortium name="Ensembl"/>
        </authorList>
    </citation>
    <scope>IDENTIFICATION</scope>
</reference>
<evidence type="ECO:0000259" key="14">
    <source>
        <dbReference type="PROSITE" id="PS50262"/>
    </source>
</evidence>
<dbReference type="SUPFAM" id="SSF81321">
    <property type="entry name" value="Family A G protein-coupled receptor-like"/>
    <property type="match status" value="1"/>
</dbReference>
<feature type="domain" description="G-protein coupled receptors family 1 profile" evidence="14">
    <location>
        <begin position="50"/>
        <end position="301"/>
    </location>
</feature>
<keyword evidence="2 13" id="KW-0600">Photoreceptor protein</keyword>
<reference evidence="15" key="2">
    <citation type="submission" date="2025-08" db="UniProtKB">
        <authorList>
            <consortium name="Ensembl"/>
        </authorList>
    </citation>
    <scope>IDENTIFICATION</scope>
</reference>
<dbReference type="InterPro" id="IPR050125">
    <property type="entry name" value="GPCR_opsins"/>
</dbReference>
<dbReference type="GO" id="GO:0016020">
    <property type="term" value="C:membrane"/>
    <property type="evidence" value="ECO:0007669"/>
    <property type="project" value="UniProtKB-SubCell"/>
</dbReference>
<name>A0A8C4TFP2_ERPCA</name>
<comment type="similarity">
    <text evidence="13">Belongs to the G-protein coupled receptor 1 family. Opsin subfamily.</text>
</comment>
<keyword evidence="3 13" id="KW-0716">Sensory transduction</keyword>
<sequence>MSGFTLDILISAEDQAVATEADEETAPVPRFAYSILAVIMAIFCLSSVVLNTTVIWVTIRHRQLRQPINYALVNLAVADLGVTVSGGLLTAITNSMGYFSLGRAGCVIEGFSVAFFGIVALCTVAVIAVDRFVIVCKPLGIVHFHPKHAVMGVAFAWIWSLIWNIPPLFGWGSYQLEGVKTSCAPDWKNPDPLNMSYIMCYFCLCFAIPFIIIMFSYLTLLWTLRKVSGAGIAHGGTTAKAEAKVARMVIVMILAFLICWLPYAAFSLAVVFNSQFYIHPLVATVPMYLAKTSTVYNPIIYIFMNTQFRDFAVSFLLCGRNPWAMQRQDSEVDTPMITVNKNSKQVAISCI</sequence>
<keyword evidence="5 13" id="KW-0681">Retinal protein</keyword>
<dbReference type="PROSITE" id="PS50262">
    <property type="entry name" value="G_PROTEIN_RECEP_F1_2"/>
    <property type="match status" value="1"/>
</dbReference>
<evidence type="ECO:0000256" key="4">
    <source>
        <dbReference type="ARBA" id="ARBA00022692"/>
    </source>
</evidence>
<dbReference type="GO" id="GO:0007601">
    <property type="term" value="P:visual perception"/>
    <property type="evidence" value="ECO:0007669"/>
    <property type="project" value="InterPro"/>
</dbReference>
<comment type="caution">
    <text evidence="13">Lacks conserved residue(s) required for the propagation of feature annotation.</text>
</comment>
<organism evidence="15 16">
    <name type="scientific">Erpetoichthys calabaricus</name>
    <name type="common">Rope fish</name>
    <name type="synonym">Calamoichthys calabaricus</name>
    <dbReference type="NCBI Taxonomy" id="27687"/>
    <lineage>
        <taxon>Eukaryota</taxon>
        <taxon>Metazoa</taxon>
        <taxon>Chordata</taxon>
        <taxon>Craniata</taxon>
        <taxon>Vertebrata</taxon>
        <taxon>Euteleostomi</taxon>
        <taxon>Actinopterygii</taxon>
        <taxon>Polypteriformes</taxon>
        <taxon>Polypteridae</taxon>
        <taxon>Erpetoichthys</taxon>
    </lineage>
</organism>
<evidence type="ECO:0000256" key="9">
    <source>
        <dbReference type="ARBA" id="ARBA00023136"/>
    </source>
</evidence>
<evidence type="ECO:0000256" key="1">
    <source>
        <dbReference type="ARBA" id="ARBA00004141"/>
    </source>
</evidence>
<keyword evidence="8 13" id="KW-0297">G-protein coupled receptor</keyword>
<evidence type="ECO:0000256" key="10">
    <source>
        <dbReference type="ARBA" id="ARBA00023157"/>
    </source>
</evidence>
<dbReference type="Ensembl" id="ENSECRT00000031652.1">
    <property type="protein sequence ID" value="ENSECRP00000030996.1"/>
    <property type="gene ID" value="ENSECRG00000020782.1"/>
</dbReference>
<feature type="transmembrane region" description="Helical" evidence="13">
    <location>
        <begin position="113"/>
        <end position="136"/>
    </location>
</feature>
<feature type="transmembrane region" description="Helical" evidence="13">
    <location>
        <begin position="245"/>
        <end position="278"/>
    </location>
</feature>
<dbReference type="Pfam" id="PF00001">
    <property type="entry name" value="7tm_1"/>
    <property type="match status" value="1"/>
</dbReference>
<keyword evidence="11 13" id="KW-0675">Receptor</keyword>
<dbReference type="PRINTS" id="PR00238">
    <property type="entry name" value="OPSIN"/>
</dbReference>
<feature type="transmembrane region" description="Helical" evidence="13">
    <location>
        <begin position="31"/>
        <end position="59"/>
    </location>
</feature>
<keyword evidence="16" id="KW-1185">Reference proteome</keyword>
<dbReference type="Gene3D" id="1.20.1070.10">
    <property type="entry name" value="Rhodopsin 7-helix transmembrane proteins"/>
    <property type="match status" value="1"/>
</dbReference>
<evidence type="ECO:0000256" key="5">
    <source>
        <dbReference type="ARBA" id="ARBA00022925"/>
    </source>
</evidence>
<keyword evidence="7 13" id="KW-0157">Chromophore</keyword>
<keyword evidence="9 13" id="KW-0472">Membrane</keyword>